<feature type="binding site" evidence="1">
    <location>
        <position position="164"/>
    </location>
    <ligand>
        <name>S-adenosyl-L-methionine</name>
        <dbReference type="ChEBI" id="CHEBI:59789"/>
    </ligand>
</feature>
<dbReference type="PANTHER" id="PTHR36112:SF1">
    <property type="entry name" value="RIBOSOMAL RNA SMALL SUBUNIT METHYLTRANSFERASE J"/>
    <property type="match status" value="1"/>
</dbReference>
<dbReference type="RefSeq" id="WP_010653316.1">
    <property type="nucleotide sequence ID" value="NZ_JAPHOS010000001.1"/>
</dbReference>
<comment type="function">
    <text evidence="1">Specifically methylates the guanosine in position 1516 of 16S rRNA.</text>
</comment>
<dbReference type="Pfam" id="PF04445">
    <property type="entry name" value="SAM_MT"/>
    <property type="match status" value="1"/>
</dbReference>
<evidence type="ECO:0000313" key="3">
    <source>
        <dbReference type="Proteomes" id="UP000254554"/>
    </source>
</evidence>
<sequence>MIHISAVGYEHQGVHDKAKALAEQLNFVVDKDAALCLYVTEDRLSLKIPGFSPIFAEFSPAFWSKRKAEGKKQGLVRACKPSAGLKIIDATAGWGRDSAILASFNAEVLMLERNPIMGALLYDGLSRLNETERHQLHLNFQAEDAYSFLKSLDVQNYPDVIYIDPMHPERSKSALVKKDMQALQQIIGPDYDALELIQLAITRVKQRVVVKWPQKTKSLLPANAAIEGKTVRFDIYFPKIKEY</sequence>
<feature type="binding site" evidence="1">
    <location>
        <begin position="96"/>
        <end position="97"/>
    </location>
    <ligand>
        <name>S-adenosyl-L-methionine</name>
        <dbReference type="ChEBI" id="CHEBI:59789"/>
    </ligand>
</feature>
<dbReference type="InterPro" id="IPR029063">
    <property type="entry name" value="SAM-dependent_MTases_sf"/>
</dbReference>
<reference evidence="2 3" key="1">
    <citation type="submission" date="2018-06" db="EMBL/GenBank/DDBJ databases">
        <authorList>
            <consortium name="Pathogen Informatics"/>
            <person name="Doyle S."/>
        </authorList>
    </citation>
    <scope>NUCLEOTIDE SEQUENCE [LARGE SCALE GENOMIC DNA]</scope>
    <source>
        <strain evidence="2 3">NCTC11370</strain>
    </source>
</reference>
<protein>
    <recommendedName>
        <fullName evidence="1">Ribosomal RNA small subunit methyltransferase J</fullName>
        <ecNumber evidence="1">2.1.1.242</ecNumber>
    </recommendedName>
    <alternativeName>
        <fullName evidence="1">16S rRNA m2G1516 methyltransferase</fullName>
    </alternativeName>
    <alternativeName>
        <fullName evidence="1">rRNA (guanine-N(2)-)-methyltransferase</fullName>
    </alternativeName>
</protein>
<accession>A0A377G899</accession>
<dbReference type="GO" id="GO:0005737">
    <property type="term" value="C:cytoplasm"/>
    <property type="evidence" value="ECO:0007669"/>
    <property type="project" value="UniProtKB-SubCell"/>
</dbReference>
<dbReference type="Gene3D" id="3.40.50.150">
    <property type="entry name" value="Vaccinia Virus protein VP39"/>
    <property type="match status" value="1"/>
</dbReference>
<feature type="binding site" evidence="1">
    <location>
        <begin position="112"/>
        <end position="113"/>
    </location>
    <ligand>
        <name>S-adenosyl-L-methionine</name>
        <dbReference type="ChEBI" id="CHEBI:59789"/>
    </ligand>
</feature>
<organism evidence="2 3">
    <name type="scientific">Fluoribacter dumoffii</name>
    <dbReference type="NCBI Taxonomy" id="463"/>
    <lineage>
        <taxon>Bacteria</taxon>
        <taxon>Pseudomonadati</taxon>
        <taxon>Pseudomonadota</taxon>
        <taxon>Gammaproteobacteria</taxon>
        <taxon>Legionellales</taxon>
        <taxon>Legionellaceae</taxon>
        <taxon>Fluoribacter</taxon>
    </lineage>
</organism>
<comment type="subcellular location">
    <subcellularLocation>
        <location evidence="1">Cytoplasm</location>
    </subcellularLocation>
</comment>
<keyword evidence="1" id="KW-0963">Cytoplasm</keyword>
<comment type="catalytic activity">
    <reaction evidence="1">
        <text>guanosine(1516) in 16S rRNA + S-adenosyl-L-methionine = N(2)-methylguanosine(1516) in 16S rRNA + S-adenosyl-L-homocysteine + H(+)</text>
        <dbReference type="Rhea" id="RHEA:43220"/>
        <dbReference type="Rhea" id="RHEA-COMP:10412"/>
        <dbReference type="Rhea" id="RHEA-COMP:10413"/>
        <dbReference type="ChEBI" id="CHEBI:15378"/>
        <dbReference type="ChEBI" id="CHEBI:57856"/>
        <dbReference type="ChEBI" id="CHEBI:59789"/>
        <dbReference type="ChEBI" id="CHEBI:74269"/>
        <dbReference type="ChEBI" id="CHEBI:74481"/>
        <dbReference type="EC" id="2.1.1.242"/>
    </reaction>
</comment>
<evidence type="ECO:0000313" key="2">
    <source>
        <dbReference type="EMBL" id="STO21036.1"/>
    </source>
</evidence>
<dbReference type="InterPro" id="IPR007536">
    <property type="entry name" value="16SrRNA_methylTrfase_J"/>
</dbReference>
<dbReference type="SUPFAM" id="SSF53335">
    <property type="entry name" value="S-adenosyl-L-methionine-dependent methyltransferases"/>
    <property type="match status" value="1"/>
</dbReference>
<dbReference type="OrthoDB" id="3191794at2"/>
<dbReference type="STRING" id="1094715.GCA_000236165_01324"/>
<dbReference type="GeneID" id="93292305"/>
<comment type="similarity">
    <text evidence="1">Belongs to the methyltransferase superfamily. RsmJ family.</text>
</comment>
<keyword evidence="1 2" id="KW-0808">Transferase</keyword>
<keyword evidence="1 2" id="KW-0489">Methyltransferase</keyword>
<keyword evidence="3" id="KW-1185">Reference proteome</keyword>
<comment type="caution">
    <text evidence="1">Lacks conserved residue(s) required for the propagation of feature annotation.</text>
</comment>
<dbReference type="GO" id="GO:0008990">
    <property type="term" value="F:rRNA (guanine-N2-)-methyltransferase activity"/>
    <property type="evidence" value="ECO:0007669"/>
    <property type="project" value="UniProtKB-UniRule"/>
</dbReference>
<dbReference type="PANTHER" id="PTHR36112">
    <property type="entry name" value="RIBOSOMAL RNA SMALL SUBUNIT METHYLTRANSFERASE J"/>
    <property type="match status" value="1"/>
</dbReference>
<keyword evidence="1" id="KW-0949">S-adenosyl-L-methionine</keyword>
<dbReference type="EMBL" id="UGGT01000001">
    <property type="protein sequence ID" value="STO21036.1"/>
    <property type="molecule type" value="Genomic_DNA"/>
</dbReference>
<evidence type="ECO:0000256" key="1">
    <source>
        <dbReference type="HAMAP-Rule" id="MF_01523"/>
    </source>
</evidence>
<keyword evidence="1" id="KW-0698">rRNA processing</keyword>
<name>A0A377G899_9GAMM</name>
<dbReference type="AlphaFoldDB" id="A0A377G899"/>
<dbReference type="Proteomes" id="UP000254554">
    <property type="component" value="Unassembled WGS sequence"/>
</dbReference>
<dbReference type="HAMAP" id="MF_01523">
    <property type="entry name" value="16SrRNA_methyltr_J"/>
    <property type="match status" value="1"/>
</dbReference>
<proteinExistence type="inferred from homology"/>
<dbReference type="EC" id="2.1.1.242" evidence="1"/>
<gene>
    <name evidence="1 2" type="primary">rsmJ</name>
    <name evidence="2" type="ORF">NCTC11370_01097</name>
</gene>